<dbReference type="RefSeq" id="WP_026879224.1">
    <property type="nucleotide sequence ID" value="NZ_AZOD01000028.1"/>
</dbReference>
<dbReference type="EMBL" id="CP150637">
    <property type="protein sequence ID" value="WZW87925.1"/>
    <property type="molecule type" value="Genomic_DNA"/>
</dbReference>
<gene>
    <name evidence="1" type="ORF">WMO13_00665</name>
</gene>
<proteinExistence type="predicted"/>
<dbReference type="Gene3D" id="1.20.120.330">
    <property type="entry name" value="Nucleotidyltransferases domain 2"/>
    <property type="match status" value="1"/>
</dbReference>
<protein>
    <submittedName>
        <fullName evidence="1">Uncharacterized protein</fullName>
    </submittedName>
</protein>
<reference evidence="1 2" key="1">
    <citation type="submission" date="2024-03" db="EMBL/GenBank/DDBJ databases">
        <title>Complete Genome Sequence and Annotation of Ignatzschineria larvae DSM 13226.</title>
        <authorList>
            <person name="Cantrell E."/>
            <person name="Burcham Z.M."/>
        </authorList>
    </citation>
    <scope>NUCLEOTIDE SEQUENCE [LARGE SCALE GENOMIC DNA]</scope>
    <source>
        <strain evidence="1 2">DSM 13226</strain>
    </source>
</reference>
<organism evidence="1 2">
    <name type="scientific">Ignatzschineria larvae DSM 13226</name>
    <dbReference type="NCBI Taxonomy" id="1111732"/>
    <lineage>
        <taxon>Bacteria</taxon>
        <taxon>Pseudomonadati</taxon>
        <taxon>Pseudomonadota</taxon>
        <taxon>Gammaproteobacteria</taxon>
        <taxon>Cardiobacteriales</taxon>
        <taxon>Ignatzschineriaceae</taxon>
        <taxon>Ignatzschineria</taxon>
    </lineage>
</organism>
<keyword evidence="2" id="KW-1185">Reference proteome</keyword>
<accession>A0ABZ3BZF7</accession>
<evidence type="ECO:0000313" key="1">
    <source>
        <dbReference type="EMBL" id="WZW87925.1"/>
    </source>
</evidence>
<evidence type="ECO:0000313" key="2">
    <source>
        <dbReference type="Proteomes" id="UP001449178"/>
    </source>
</evidence>
<sequence>MAVSSNDFLALSEQLLAMSDSEIAYRNVISRLYYCLIHSVAAELSADAPTQYHTKMERYLKDSARHSEKEIIASEKLVRLGHMLAARRAKRVIADYKLTETVTEEDAEGEMVITQDILSYLHSDELDESD</sequence>
<dbReference type="Proteomes" id="UP001449178">
    <property type="component" value="Chromosome"/>
</dbReference>
<name>A0ABZ3BZF7_9GAMM</name>